<dbReference type="EMBL" id="JAOTLW010000013">
    <property type="protein sequence ID" value="MDI5832523.1"/>
    <property type="molecule type" value="Genomic_DNA"/>
</dbReference>
<evidence type="ECO:0000313" key="1">
    <source>
        <dbReference type="EMBL" id="MDI5832523.1"/>
    </source>
</evidence>
<comment type="caution">
    <text evidence="1">The sequence shown here is derived from an EMBL/GenBank/DDBJ whole genome shotgun (WGS) entry which is preliminary data.</text>
</comment>
<keyword evidence="2" id="KW-1185">Reference proteome</keyword>
<name>A0ABT6UDI0_9GAMM</name>
<protein>
    <submittedName>
        <fullName evidence="1">Uncharacterized protein</fullName>
    </submittedName>
</protein>
<evidence type="ECO:0000313" key="2">
    <source>
        <dbReference type="Proteomes" id="UP001159075"/>
    </source>
</evidence>
<dbReference type="RefSeq" id="WP_282679488.1">
    <property type="nucleotide sequence ID" value="NZ_CP106875.1"/>
</dbReference>
<sequence length="121" mass="14048">MLSKTQIGQVVYLVPYQRFNVAQRRLEFGDYRQAVLLDLKRTKGTIRFLDTGVESSFQISKDYENEIKLNSFKSYKPFDSLESMQNEERIVKVKKLLRDFDAIPAEKLLLIADILGVDAKL</sequence>
<proteinExistence type="predicted"/>
<reference evidence="1 2" key="1">
    <citation type="submission" date="2022-09" db="EMBL/GenBank/DDBJ databases">
        <title>The outer-membrane cytochrome OmcA is essential for infection of Shewanella oneidensis by a zebrafish-associated bacteriophage.</title>
        <authorList>
            <person name="Grenfell A.W."/>
            <person name="Intile P."/>
            <person name="Mcfarlane J."/>
            <person name="Leung D."/>
            <person name="Abdalla K."/>
            <person name="Wold M."/>
            <person name="Kees E."/>
            <person name="Gralnick J."/>
        </authorList>
    </citation>
    <scope>NUCLEOTIDE SEQUENCE [LARGE SCALE GENOMIC DNA]</scope>
    <source>
        <strain evidence="1 2">NF-5</strain>
    </source>
</reference>
<accession>A0ABT6UDI0</accession>
<organism evidence="1 2">
    <name type="scientific">Shewanella xiamenensis</name>
    <dbReference type="NCBI Taxonomy" id="332186"/>
    <lineage>
        <taxon>Bacteria</taxon>
        <taxon>Pseudomonadati</taxon>
        <taxon>Pseudomonadota</taxon>
        <taxon>Gammaproteobacteria</taxon>
        <taxon>Alteromonadales</taxon>
        <taxon>Shewanellaceae</taxon>
        <taxon>Shewanella</taxon>
    </lineage>
</organism>
<gene>
    <name evidence="1" type="ORF">ODY93_13170</name>
</gene>
<dbReference type="Proteomes" id="UP001159075">
    <property type="component" value="Unassembled WGS sequence"/>
</dbReference>